<protein>
    <recommendedName>
        <fullName evidence="7">Dipeptide epimerase</fullName>
        <ecNumber evidence="7">5.1.1.-</ecNumber>
    </recommendedName>
</protein>
<evidence type="ECO:0000313" key="12">
    <source>
        <dbReference type="Proteomes" id="UP000051401"/>
    </source>
</evidence>
<feature type="active site" description="Proton acceptor; specific for (R)-substrate epimerization" evidence="5">
    <location>
        <position position="155"/>
    </location>
</feature>
<dbReference type="SUPFAM" id="SSF51604">
    <property type="entry name" value="Enolase C-terminal domain-like"/>
    <property type="match status" value="1"/>
</dbReference>
<dbReference type="InterPro" id="IPR018110">
    <property type="entry name" value="Mandel_Rmase/mucon_lact_enz_CS"/>
</dbReference>
<dbReference type="InterPro" id="IPR034593">
    <property type="entry name" value="DgoD-like"/>
</dbReference>
<dbReference type="PROSITE" id="PS00908">
    <property type="entry name" value="MR_MLE_1"/>
    <property type="match status" value="1"/>
</dbReference>
<comment type="cofactor">
    <cofactor evidence="6 7">
        <name>Mg(2+)</name>
        <dbReference type="ChEBI" id="CHEBI:18420"/>
    </cofactor>
    <text evidence="6 7">Binds 1 Mg(2+) ion per subunit.</text>
</comment>
<dbReference type="Gene3D" id="3.30.390.10">
    <property type="entry name" value="Enolase-like, N-terminal domain"/>
    <property type="match status" value="1"/>
</dbReference>
<feature type="region of interest" description="Disordered" evidence="8">
    <location>
        <begin position="325"/>
        <end position="346"/>
    </location>
</feature>
<evidence type="ECO:0000256" key="4">
    <source>
        <dbReference type="ARBA" id="ARBA00023235"/>
    </source>
</evidence>
<dbReference type="InterPro" id="IPR036849">
    <property type="entry name" value="Enolase-like_C_sf"/>
</dbReference>
<dbReference type="Proteomes" id="UP000325785">
    <property type="component" value="Chromosome"/>
</dbReference>
<evidence type="ECO:0000313" key="11">
    <source>
        <dbReference type="EMBL" id="QEW26361.1"/>
    </source>
</evidence>
<dbReference type="PATRIC" id="fig|540747.5.peg.2119"/>
<evidence type="ECO:0000256" key="3">
    <source>
        <dbReference type="ARBA" id="ARBA00022842"/>
    </source>
</evidence>
<reference evidence="11 13" key="2">
    <citation type="submission" date="2018-08" db="EMBL/GenBank/DDBJ databases">
        <title>Genetic Globetrotter - A new plasmid hitch-hiking vast phylogenetic and geographic distances.</title>
        <authorList>
            <person name="Vollmers J."/>
            <person name="Petersen J."/>
        </authorList>
    </citation>
    <scope>NUCLEOTIDE SEQUENCE [LARGE SCALE GENOMIC DNA]</scope>
    <source>
        <strain evidence="11 13">DSM 26383</strain>
    </source>
</reference>
<keyword evidence="2 6" id="KW-0479">Metal-binding</keyword>
<feature type="binding site" evidence="6">
    <location>
        <position position="237"/>
    </location>
    <ligand>
        <name>Mg(2+)</name>
        <dbReference type="ChEBI" id="CHEBI:18420"/>
    </ligand>
</feature>
<dbReference type="InterPro" id="IPR029017">
    <property type="entry name" value="Enolase-like_N"/>
</dbReference>
<dbReference type="EMBL" id="CP031598">
    <property type="protein sequence ID" value="QEW26361.1"/>
    <property type="molecule type" value="Genomic_DNA"/>
</dbReference>
<dbReference type="InterPro" id="IPR013341">
    <property type="entry name" value="Mandelate_racemase_N_dom"/>
</dbReference>
<gene>
    <name evidence="11" type="ORF">RIdsm_02160</name>
    <name evidence="10" type="ORF">XM52_21725</name>
</gene>
<dbReference type="PROSITE" id="PS00909">
    <property type="entry name" value="MR_MLE_2"/>
    <property type="match status" value="1"/>
</dbReference>
<keyword evidence="3 6" id="KW-0460">Magnesium</keyword>
<evidence type="ECO:0000256" key="2">
    <source>
        <dbReference type="ARBA" id="ARBA00022723"/>
    </source>
</evidence>
<dbReference type="CDD" id="cd03319">
    <property type="entry name" value="L-Ala-DL-Glu_epimerase"/>
    <property type="match status" value="1"/>
</dbReference>
<feature type="binding site" evidence="6">
    <location>
        <position position="186"/>
    </location>
    <ligand>
        <name>Mg(2+)</name>
        <dbReference type="ChEBI" id="CHEBI:18420"/>
    </ligand>
</feature>
<organism evidence="10 12">
    <name type="scientific">Roseovarius indicus</name>
    <dbReference type="NCBI Taxonomy" id="540747"/>
    <lineage>
        <taxon>Bacteria</taxon>
        <taxon>Pseudomonadati</taxon>
        <taxon>Pseudomonadota</taxon>
        <taxon>Alphaproteobacteria</taxon>
        <taxon>Rhodobacterales</taxon>
        <taxon>Roseobacteraceae</taxon>
        <taxon>Roseovarius</taxon>
    </lineage>
</organism>
<keyword evidence="4 7" id="KW-0413">Isomerase</keyword>
<dbReference type="Gene3D" id="3.20.20.120">
    <property type="entry name" value="Enolase-like C-terminal domain"/>
    <property type="match status" value="1"/>
</dbReference>
<feature type="domain" description="Mandelate racemase/muconate lactonizing enzyme C-terminal" evidence="9">
    <location>
        <begin position="134"/>
        <end position="233"/>
    </location>
</feature>
<dbReference type="OrthoDB" id="9802699at2"/>
<dbReference type="GO" id="GO:0009063">
    <property type="term" value="P:amino acid catabolic process"/>
    <property type="evidence" value="ECO:0007669"/>
    <property type="project" value="InterPro"/>
</dbReference>
<dbReference type="SMART" id="SM00922">
    <property type="entry name" value="MR_MLE"/>
    <property type="match status" value="1"/>
</dbReference>
<sequence>MAEITFRKVYLKKRFPLAISRGVIEGAENLFISIAENGHIGWGEVAPGATEGAATTEEAEAMLRGVTGSEFDTGAIHDVWDRAYEAGVAPCALAGLDMALWDLKARQAGMPLYSLLGLARRGVPTSLTVGINSPDVVRERVPLLLEKGAKALKIKLGSPEGIEADKAMYAAVVESVGDADVVLRVDANGGWSLDDARHMMGWLAERRAEYIEQPLVRGAEDQLVDLFKDRALPIFVDESCRMSGDIPGFADRVDGVNLKLMKCGGITEALRIVATARAFGLKTMIGCMGESAVSIAAGASIGALFDYIDLDSHLNLDPDPADGAPLVDGVTLPADRPGHGGDLPDA</sequence>
<dbReference type="InterPro" id="IPR013342">
    <property type="entry name" value="Mandelate_racemase_C"/>
</dbReference>
<dbReference type="InterPro" id="IPR029065">
    <property type="entry name" value="Enolase_C-like"/>
</dbReference>
<dbReference type="STRING" id="540747.SAMN04488031_114123"/>
<dbReference type="KEGG" id="rid:RIdsm_02160"/>
<accession>A0A0T5P425</accession>
<dbReference type="EC" id="5.1.1.-" evidence="7"/>
<keyword evidence="12" id="KW-1185">Reference proteome</keyword>
<dbReference type="SUPFAM" id="SSF54826">
    <property type="entry name" value="Enolase N-terminal domain-like"/>
    <property type="match status" value="1"/>
</dbReference>
<reference evidence="10 12" key="1">
    <citation type="submission" date="2015-04" db="EMBL/GenBank/DDBJ databases">
        <title>The draft genome sequence of Roseovarius indicus B108T.</title>
        <authorList>
            <person name="Li G."/>
            <person name="Lai Q."/>
            <person name="Shao Z."/>
            <person name="Yan P."/>
        </authorList>
    </citation>
    <scope>NUCLEOTIDE SEQUENCE [LARGE SCALE GENOMIC DNA]</scope>
    <source>
        <strain evidence="10 12">B108</strain>
    </source>
</reference>
<proteinExistence type="inferred from homology"/>
<feature type="active site" description="Proton acceptor; specific for (S)-substrate epimerization" evidence="5">
    <location>
        <position position="259"/>
    </location>
</feature>
<dbReference type="Proteomes" id="UP000051401">
    <property type="component" value="Unassembled WGS sequence"/>
</dbReference>
<dbReference type="RefSeq" id="WP_057819503.1">
    <property type="nucleotide sequence ID" value="NZ_CP031598.1"/>
</dbReference>
<evidence type="ECO:0000256" key="8">
    <source>
        <dbReference type="SAM" id="MobiDB-lite"/>
    </source>
</evidence>
<evidence type="ECO:0000256" key="6">
    <source>
        <dbReference type="PIRSR" id="PIRSR634603-3"/>
    </source>
</evidence>
<evidence type="ECO:0000313" key="13">
    <source>
        <dbReference type="Proteomes" id="UP000325785"/>
    </source>
</evidence>
<dbReference type="GO" id="GO:0000287">
    <property type="term" value="F:magnesium ion binding"/>
    <property type="evidence" value="ECO:0007669"/>
    <property type="project" value="UniProtKB-ARBA"/>
</dbReference>
<dbReference type="GO" id="GO:0016855">
    <property type="term" value="F:racemase and epimerase activity, acting on amino acids and derivatives"/>
    <property type="evidence" value="ECO:0007669"/>
    <property type="project" value="UniProtKB-UniRule"/>
</dbReference>
<evidence type="ECO:0000256" key="7">
    <source>
        <dbReference type="RuleBase" id="RU366006"/>
    </source>
</evidence>
<dbReference type="PANTHER" id="PTHR48080:SF3">
    <property type="entry name" value="ENOLASE SUPERFAMILY MEMBER DDB_G0284701"/>
    <property type="match status" value="1"/>
</dbReference>
<feature type="binding site" evidence="6">
    <location>
        <position position="212"/>
    </location>
    <ligand>
        <name>Mg(2+)</name>
        <dbReference type="ChEBI" id="CHEBI:18420"/>
    </ligand>
</feature>
<dbReference type="EMBL" id="LAXI01000018">
    <property type="protein sequence ID" value="KRS15907.1"/>
    <property type="molecule type" value="Genomic_DNA"/>
</dbReference>
<dbReference type="PANTHER" id="PTHR48080">
    <property type="entry name" value="D-GALACTONATE DEHYDRATASE-RELATED"/>
    <property type="match status" value="1"/>
</dbReference>
<dbReference type="Pfam" id="PF02746">
    <property type="entry name" value="MR_MLE_N"/>
    <property type="match status" value="1"/>
</dbReference>
<evidence type="ECO:0000259" key="9">
    <source>
        <dbReference type="SMART" id="SM00922"/>
    </source>
</evidence>
<evidence type="ECO:0000256" key="5">
    <source>
        <dbReference type="PIRSR" id="PIRSR634603-1"/>
    </source>
</evidence>
<dbReference type="AlphaFoldDB" id="A0A0T5P425"/>
<dbReference type="Pfam" id="PF13378">
    <property type="entry name" value="MR_MLE_C"/>
    <property type="match status" value="1"/>
</dbReference>
<dbReference type="SFLD" id="SFLDG00180">
    <property type="entry name" value="muconate_cycloisomerase"/>
    <property type="match status" value="1"/>
</dbReference>
<evidence type="ECO:0000256" key="1">
    <source>
        <dbReference type="ARBA" id="ARBA00008031"/>
    </source>
</evidence>
<dbReference type="SFLD" id="SFLDS00001">
    <property type="entry name" value="Enolase"/>
    <property type="match status" value="1"/>
</dbReference>
<name>A0A0T5P425_9RHOB</name>
<dbReference type="InterPro" id="IPR034603">
    <property type="entry name" value="Dipeptide_epimerase"/>
</dbReference>
<comment type="similarity">
    <text evidence="1 7">Belongs to the mandelate racemase/muconate lactonizing enzyme family.</text>
</comment>
<evidence type="ECO:0000313" key="10">
    <source>
        <dbReference type="EMBL" id="KRS15907.1"/>
    </source>
</evidence>